<protein>
    <submittedName>
        <fullName evidence="7">Acetyl-CoA synthetase</fullName>
        <ecNumber evidence="7">6.2.1.1</ecNumber>
    </submittedName>
</protein>
<dbReference type="PROSITE" id="PS00455">
    <property type="entry name" value="AMP_BINDING"/>
    <property type="match status" value="1"/>
</dbReference>
<dbReference type="RefSeq" id="WP_312861286.1">
    <property type="nucleotide sequence ID" value="NZ_JACCFK010000002.1"/>
</dbReference>
<dbReference type="GO" id="GO:0004321">
    <property type="term" value="F:fatty-acyl-CoA synthase activity"/>
    <property type="evidence" value="ECO:0007669"/>
    <property type="project" value="TreeGrafter"/>
</dbReference>
<evidence type="ECO:0000259" key="6">
    <source>
        <dbReference type="Pfam" id="PF13193"/>
    </source>
</evidence>
<dbReference type="InterPro" id="IPR042099">
    <property type="entry name" value="ANL_N_sf"/>
</dbReference>
<proteinExistence type="inferred from homology"/>
<evidence type="ECO:0000256" key="2">
    <source>
        <dbReference type="ARBA" id="ARBA00022598"/>
    </source>
</evidence>
<dbReference type="Pfam" id="PF13193">
    <property type="entry name" value="AMP-binding_C"/>
    <property type="match status" value="1"/>
</dbReference>
<comment type="similarity">
    <text evidence="1">Belongs to the ATP-dependent AMP-binding enzyme family.</text>
</comment>
<dbReference type="EC" id="6.2.1.1" evidence="7"/>
<sequence>MAELLCDRHDAGAVAFTVLDRDGSRADLTFGLLRERSERLAAGLASLGVGRGDRVATLMAKGGDLVTAQLAIWRLGAVYLPLFTAFGAGAIGDRLRQANARVVLCDGPERHKLEPGTELGPQPSWTLVNTAEVVGEGDVRFADLLDFPSGAAPVAVGPDGAMMVLYTSGTTGSPKGVEVPVRALASFESYFVYGLGVSSDDIYWNAADPGWAYGLYYSIVAPLLLGRCSMLVAGRFTVEDTWRILTEYGVTNFAAAPTVFRSLRASPHRGDGTPALRRVSSAGEPLNPDVVEWSAEVLGAAVHDHYGQTELGMVIGNSHHPSVSGQMRPGSMGTALPGWTAEILHSDRDEVLGAGGLGRLAIDVSASPLMWFEGYLDRPDATAERFSADRRWYLTGDIARRDEDGFFSFSSRDDDVIIMAGYRIGPFDIESALIGHPLVAEAACVAAADDLRGEVVEAFVVLRTGMEPPGELTRDLQDLVRNRYGAHAYPRRVHFVAELPKTPSGKVQRALLRRRAEIHRASN</sequence>
<feature type="domain" description="AMP-binding enzyme C-terminal" evidence="6">
    <location>
        <begin position="429"/>
        <end position="506"/>
    </location>
</feature>
<evidence type="ECO:0000313" key="7">
    <source>
        <dbReference type="EMBL" id="NYI93643.1"/>
    </source>
</evidence>
<gene>
    <name evidence="7" type="ORF">HNR02_007018</name>
</gene>
<organism evidence="7 8">
    <name type="scientific">Amycolatopsis endophytica</name>
    <dbReference type="NCBI Taxonomy" id="860233"/>
    <lineage>
        <taxon>Bacteria</taxon>
        <taxon>Bacillati</taxon>
        <taxon>Actinomycetota</taxon>
        <taxon>Actinomycetes</taxon>
        <taxon>Pseudonocardiales</taxon>
        <taxon>Pseudonocardiaceae</taxon>
        <taxon>Amycolatopsis</taxon>
    </lineage>
</organism>
<dbReference type="GO" id="GO:0006637">
    <property type="term" value="P:acyl-CoA metabolic process"/>
    <property type="evidence" value="ECO:0007669"/>
    <property type="project" value="TreeGrafter"/>
</dbReference>
<dbReference type="InterPro" id="IPR025110">
    <property type="entry name" value="AMP-bd_C"/>
</dbReference>
<feature type="domain" description="AMP-dependent synthetase/ligase" evidence="5">
    <location>
        <begin position="15"/>
        <end position="363"/>
    </location>
</feature>
<dbReference type="InterPro" id="IPR051087">
    <property type="entry name" value="Mitochondrial_ACSM"/>
</dbReference>
<evidence type="ECO:0000256" key="1">
    <source>
        <dbReference type="ARBA" id="ARBA00006432"/>
    </source>
</evidence>
<dbReference type="AlphaFoldDB" id="A0A853BE52"/>
<dbReference type="Proteomes" id="UP000549616">
    <property type="component" value="Unassembled WGS sequence"/>
</dbReference>
<dbReference type="Gene3D" id="3.40.50.12780">
    <property type="entry name" value="N-terminal domain of ligase-like"/>
    <property type="match status" value="1"/>
</dbReference>
<dbReference type="GO" id="GO:0003987">
    <property type="term" value="F:acetate-CoA ligase activity"/>
    <property type="evidence" value="ECO:0007669"/>
    <property type="project" value="UniProtKB-EC"/>
</dbReference>
<dbReference type="PANTHER" id="PTHR43605:SF10">
    <property type="entry name" value="ACYL-COA SYNTHETASE MEDIUM CHAIN FAMILY MEMBER 3"/>
    <property type="match status" value="1"/>
</dbReference>
<dbReference type="GO" id="GO:0005524">
    <property type="term" value="F:ATP binding"/>
    <property type="evidence" value="ECO:0007669"/>
    <property type="project" value="UniProtKB-KW"/>
</dbReference>
<dbReference type="Gene3D" id="3.30.300.30">
    <property type="match status" value="1"/>
</dbReference>
<evidence type="ECO:0000259" key="5">
    <source>
        <dbReference type="Pfam" id="PF00501"/>
    </source>
</evidence>
<dbReference type="GO" id="GO:0015645">
    <property type="term" value="F:fatty acid ligase activity"/>
    <property type="evidence" value="ECO:0007669"/>
    <property type="project" value="TreeGrafter"/>
</dbReference>
<dbReference type="EMBL" id="JACCFK010000002">
    <property type="protein sequence ID" value="NYI93643.1"/>
    <property type="molecule type" value="Genomic_DNA"/>
</dbReference>
<dbReference type="InterPro" id="IPR020845">
    <property type="entry name" value="AMP-binding_CS"/>
</dbReference>
<dbReference type="InterPro" id="IPR045851">
    <property type="entry name" value="AMP-bd_C_sf"/>
</dbReference>
<keyword evidence="2 7" id="KW-0436">Ligase</keyword>
<dbReference type="SUPFAM" id="SSF56801">
    <property type="entry name" value="Acetyl-CoA synthetase-like"/>
    <property type="match status" value="1"/>
</dbReference>
<dbReference type="Pfam" id="PF00501">
    <property type="entry name" value="AMP-binding"/>
    <property type="match status" value="1"/>
</dbReference>
<evidence type="ECO:0000256" key="3">
    <source>
        <dbReference type="ARBA" id="ARBA00022741"/>
    </source>
</evidence>
<dbReference type="GO" id="GO:0006633">
    <property type="term" value="P:fatty acid biosynthetic process"/>
    <property type="evidence" value="ECO:0007669"/>
    <property type="project" value="TreeGrafter"/>
</dbReference>
<keyword evidence="4" id="KW-0067">ATP-binding</keyword>
<dbReference type="PANTHER" id="PTHR43605">
    <property type="entry name" value="ACYL-COENZYME A SYNTHETASE"/>
    <property type="match status" value="1"/>
</dbReference>
<keyword evidence="8" id="KW-1185">Reference proteome</keyword>
<dbReference type="InterPro" id="IPR000873">
    <property type="entry name" value="AMP-dep_synth/lig_dom"/>
</dbReference>
<accession>A0A853BE52</accession>
<reference evidence="7 8" key="1">
    <citation type="submission" date="2020-07" db="EMBL/GenBank/DDBJ databases">
        <title>Sequencing the genomes of 1000 actinobacteria strains.</title>
        <authorList>
            <person name="Klenk H.-P."/>
        </authorList>
    </citation>
    <scope>NUCLEOTIDE SEQUENCE [LARGE SCALE GENOMIC DNA]</scope>
    <source>
        <strain evidence="7 8">DSM 104006</strain>
    </source>
</reference>
<evidence type="ECO:0000256" key="4">
    <source>
        <dbReference type="ARBA" id="ARBA00022840"/>
    </source>
</evidence>
<name>A0A853BE52_9PSEU</name>
<keyword evidence="3" id="KW-0547">Nucleotide-binding</keyword>
<evidence type="ECO:0000313" key="8">
    <source>
        <dbReference type="Proteomes" id="UP000549616"/>
    </source>
</evidence>
<comment type="caution">
    <text evidence="7">The sequence shown here is derived from an EMBL/GenBank/DDBJ whole genome shotgun (WGS) entry which is preliminary data.</text>
</comment>